<accession>A0A0G4FAX0</accession>
<protein>
    <recommendedName>
        <fullName evidence="1">Glucose-methanol-choline oxidoreductase C-terminal domain-containing protein</fullName>
    </recommendedName>
</protein>
<dbReference type="Proteomes" id="UP000041254">
    <property type="component" value="Unassembled WGS sequence"/>
</dbReference>
<evidence type="ECO:0000259" key="1">
    <source>
        <dbReference type="Pfam" id="PF05199"/>
    </source>
</evidence>
<dbReference type="PANTHER" id="PTHR45968:SF3">
    <property type="entry name" value="OS04G0573100 PROTEIN"/>
    <property type="match status" value="1"/>
</dbReference>
<dbReference type="InterPro" id="IPR036188">
    <property type="entry name" value="FAD/NAD-bd_sf"/>
</dbReference>
<gene>
    <name evidence="2" type="ORF">Vbra_14846</name>
</gene>
<dbReference type="Pfam" id="PF05199">
    <property type="entry name" value="GMC_oxred_C"/>
    <property type="match status" value="1"/>
</dbReference>
<dbReference type="PANTHER" id="PTHR45968">
    <property type="entry name" value="OSJNBA0019K04.7 PROTEIN"/>
    <property type="match status" value="1"/>
</dbReference>
<proteinExistence type="predicted"/>
<dbReference type="Gene3D" id="3.30.410.40">
    <property type="match status" value="1"/>
</dbReference>
<evidence type="ECO:0000313" key="2">
    <source>
        <dbReference type="EMBL" id="CEM10053.1"/>
    </source>
</evidence>
<dbReference type="GO" id="GO:0016614">
    <property type="term" value="F:oxidoreductase activity, acting on CH-OH group of donors"/>
    <property type="evidence" value="ECO:0007669"/>
    <property type="project" value="InterPro"/>
</dbReference>
<sequence length="92" mass="10364">MFPPLPIDMSRSLETYVKAHSSSIWHFTGSAPMGTVVDNDFRVRGIDNLAICDASVLPQVTRGNPQASIMMLGRYTGMLRKQERKRKQHFGL</sequence>
<organism evidence="2 3">
    <name type="scientific">Vitrella brassicaformis (strain CCMP3155)</name>
    <dbReference type="NCBI Taxonomy" id="1169540"/>
    <lineage>
        <taxon>Eukaryota</taxon>
        <taxon>Sar</taxon>
        <taxon>Alveolata</taxon>
        <taxon>Colpodellida</taxon>
        <taxon>Vitrellaceae</taxon>
        <taxon>Vitrella</taxon>
    </lineage>
</organism>
<dbReference type="SUPFAM" id="SSF51905">
    <property type="entry name" value="FAD/NAD(P)-binding domain"/>
    <property type="match status" value="1"/>
</dbReference>
<evidence type="ECO:0000313" key="3">
    <source>
        <dbReference type="Proteomes" id="UP000041254"/>
    </source>
</evidence>
<dbReference type="VEuPathDB" id="CryptoDB:Vbra_14846"/>
<feature type="domain" description="Glucose-methanol-choline oxidoreductase C-terminal" evidence="1">
    <location>
        <begin position="12"/>
        <end position="73"/>
    </location>
</feature>
<dbReference type="Gene3D" id="3.50.50.60">
    <property type="entry name" value="FAD/NAD(P)-binding domain"/>
    <property type="match status" value="1"/>
</dbReference>
<dbReference type="STRING" id="1169540.A0A0G4FAX0"/>
<dbReference type="InterPro" id="IPR051871">
    <property type="entry name" value="GMC_Oxidoreductase-Related"/>
</dbReference>
<dbReference type="AlphaFoldDB" id="A0A0G4FAX0"/>
<reference evidence="2 3" key="1">
    <citation type="submission" date="2014-11" db="EMBL/GenBank/DDBJ databases">
        <authorList>
            <person name="Zhu J."/>
            <person name="Qi W."/>
            <person name="Song R."/>
        </authorList>
    </citation>
    <scope>NUCLEOTIDE SEQUENCE [LARGE SCALE GENOMIC DNA]</scope>
</reference>
<keyword evidence="3" id="KW-1185">Reference proteome</keyword>
<dbReference type="InterPro" id="IPR007867">
    <property type="entry name" value="GMC_OxRtase_C"/>
</dbReference>
<name>A0A0G4FAX0_VITBC</name>
<dbReference type="OrthoDB" id="269227at2759"/>
<dbReference type="EMBL" id="CDMY01000400">
    <property type="protein sequence ID" value="CEM10053.1"/>
    <property type="molecule type" value="Genomic_DNA"/>
</dbReference>
<dbReference type="InParanoid" id="A0A0G4FAX0"/>